<sequence>MRVSEVLQENFRNEVSTFSFEYFVPKTVQVMSSYRHVCDGVQNLYDRIDRMRDLHPLFVDVTWNAGGSTRQGVATTTEMVAKANKAYGLPTCMHLTCTGMSREAIDKALLEAYNGGCRCILALRGDPPLENEKWEATAGGFLYARDLVSYIREQYDDHFEIGVAGYPEGHPEENDHEVLIDHLKEKLDAGASFVITQMFYDVDHFLTWVDKCREKGITAPIVPGIMPISNYASFIRRAKWCEINVPPDFMMALERVKDDDAAVREVGAELVTGMCKTIIEKGHIYHLHFYTMNLEKSTRVILERLGLLRN</sequence>
<reference evidence="2" key="1">
    <citation type="journal article" date="2024" name="Front. Bioeng. Biotechnol.">
        <title>Genome-scale model development and genomic sequencing of the oleaginous clade Lipomyces.</title>
        <authorList>
            <person name="Czajka J.J."/>
            <person name="Han Y."/>
            <person name="Kim J."/>
            <person name="Mondo S.J."/>
            <person name="Hofstad B.A."/>
            <person name="Robles A."/>
            <person name="Haridas S."/>
            <person name="Riley R."/>
            <person name="LaButti K."/>
            <person name="Pangilinan J."/>
            <person name="Andreopoulos W."/>
            <person name="Lipzen A."/>
            <person name="Yan J."/>
            <person name="Wang M."/>
            <person name="Ng V."/>
            <person name="Grigoriev I.V."/>
            <person name="Spatafora J.W."/>
            <person name="Magnuson J.K."/>
            <person name="Baker S.E."/>
            <person name="Pomraning K.R."/>
        </authorList>
    </citation>
    <scope>NUCLEOTIDE SEQUENCE [LARGE SCALE GENOMIC DNA]</scope>
    <source>
        <strain evidence="2">CBS 10300</strain>
    </source>
</reference>
<organism evidence="1 2">
    <name type="scientific">Lipomyces orientalis</name>
    <dbReference type="NCBI Taxonomy" id="1233043"/>
    <lineage>
        <taxon>Eukaryota</taxon>
        <taxon>Fungi</taxon>
        <taxon>Dikarya</taxon>
        <taxon>Ascomycota</taxon>
        <taxon>Saccharomycotina</taxon>
        <taxon>Lipomycetes</taxon>
        <taxon>Lipomycetales</taxon>
        <taxon>Lipomycetaceae</taxon>
        <taxon>Lipomyces</taxon>
    </lineage>
</organism>
<proteinExistence type="predicted"/>
<keyword evidence="2" id="KW-1185">Reference proteome</keyword>
<evidence type="ECO:0000313" key="1">
    <source>
        <dbReference type="EMBL" id="KAK9322490.1"/>
    </source>
</evidence>
<gene>
    <name evidence="1" type="ORF">V1517DRAFT_352958</name>
</gene>
<accession>A0ACC3TMP8</accession>
<dbReference type="Proteomes" id="UP001489719">
    <property type="component" value="Unassembled WGS sequence"/>
</dbReference>
<protein>
    <submittedName>
        <fullName evidence="1">Methylenetetrahydrofolate reductase</fullName>
    </submittedName>
</protein>
<comment type="caution">
    <text evidence="1">The sequence shown here is derived from an EMBL/GenBank/DDBJ whole genome shotgun (WGS) entry which is preliminary data.</text>
</comment>
<dbReference type="EMBL" id="MU970076">
    <property type="protein sequence ID" value="KAK9322490.1"/>
    <property type="molecule type" value="Genomic_DNA"/>
</dbReference>
<name>A0ACC3TMP8_9ASCO</name>
<evidence type="ECO:0000313" key="2">
    <source>
        <dbReference type="Proteomes" id="UP001489719"/>
    </source>
</evidence>